<reference evidence="4" key="1">
    <citation type="submission" date="2017-02" db="UniProtKB">
        <authorList>
            <consortium name="WormBaseParasite"/>
        </authorList>
    </citation>
    <scope>IDENTIFICATION</scope>
</reference>
<evidence type="ECO:0000313" key="2">
    <source>
        <dbReference type="EMBL" id="VDN02512.1"/>
    </source>
</evidence>
<dbReference type="OrthoDB" id="6058203at2759"/>
<dbReference type="PRINTS" id="PR00700">
    <property type="entry name" value="PRTYPHPHTASE"/>
</dbReference>
<dbReference type="AlphaFoldDB" id="A0A0N5CXZ7"/>
<gene>
    <name evidence="2" type="ORF">TCLT_LOCUS5287</name>
</gene>
<feature type="domain" description="Tyrosine-protein phosphatase" evidence="1">
    <location>
        <begin position="33"/>
        <end position="128"/>
    </location>
</feature>
<evidence type="ECO:0000313" key="4">
    <source>
        <dbReference type="WBParaSite" id="TCLT_0000529801-mRNA-1"/>
    </source>
</evidence>
<evidence type="ECO:0000313" key="3">
    <source>
        <dbReference type="Proteomes" id="UP000276776"/>
    </source>
</evidence>
<dbReference type="EMBL" id="UYYF01004331">
    <property type="protein sequence ID" value="VDN02512.1"/>
    <property type="molecule type" value="Genomic_DNA"/>
</dbReference>
<dbReference type="SUPFAM" id="SSF52799">
    <property type="entry name" value="(Phosphotyrosine protein) phosphatases II"/>
    <property type="match status" value="1"/>
</dbReference>
<reference evidence="2 3" key="2">
    <citation type="submission" date="2018-11" db="EMBL/GenBank/DDBJ databases">
        <authorList>
            <consortium name="Pathogen Informatics"/>
        </authorList>
    </citation>
    <scope>NUCLEOTIDE SEQUENCE [LARGE SCALE GENOMIC DNA]</scope>
</reference>
<accession>A0A0N5CXZ7</accession>
<dbReference type="PROSITE" id="PS50055">
    <property type="entry name" value="TYR_PHOSPHATASE_PTP"/>
    <property type="match status" value="1"/>
</dbReference>
<dbReference type="GO" id="GO:0004725">
    <property type="term" value="F:protein tyrosine phosphatase activity"/>
    <property type="evidence" value="ECO:0007669"/>
    <property type="project" value="InterPro"/>
</dbReference>
<dbReference type="SMART" id="SM00194">
    <property type="entry name" value="PTPc"/>
    <property type="match status" value="1"/>
</dbReference>
<dbReference type="InterPro" id="IPR029021">
    <property type="entry name" value="Prot-tyrosine_phosphatase-like"/>
</dbReference>
<dbReference type="STRING" id="103827.A0A0N5CXZ7"/>
<dbReference type="InterPro" id="IPR000242">
    <property type="entry name" value="PTP_cat"/>
</dbReference>
<dbReference type="Proteomes" id="UP000276776">
    <property type="component" value="Unassembled WGS sequence"/>
</dbReference>
<evidence type="ECO:0000259" key="1">
    <source>
        <dbReference type="PROSITE" id="PS50055"/>
    </source>
</evidence>
<protein>
    <submittedName>
        <fullName evidence="4">Tyrosine-protein phosphatase domain-containing protein</fullName>
    </submittedName>
</protein>
<proteinExistence type="predicted"/>
<dbReference type="InterPro" id="IPR052782">
    <property type="entry name" value="Oocyte-zygote_transition_reg"/>
</dbReference>
<dbReference type="Gene3D" id="3.90.190.10">
    <property type="entry name" value="Protein tyrosine phosphatase superfamily"/>
    <property type="match status" value="1"/>
</dbReference>
<dbReference type="WBParaSite" id="TCLT_0000529801-mRNA-1">
    <property type="protein sequence ID" value="TCLT_0000529801-mRNA-1"/>
    <property type="gene ID" value="TCLT_0000529801"/>
</dbReference>
<organism evidence="4">
    <name type="scientific">Thelazia callipaeda</name>
    <name type="common">Oriental eyeworm</name>
    <name type="synonym">Parasitic nematode</name>
    <dbReference type="NCBI Taxonomy" id="103827"/>
    <lineage>
        <taxon>Eukaryota</taxon>
        <taxon>Metazoa</taxon>
        <taxon>Ecdysozoa</taxon>
        <taxon>Nematoda</taxon>
        <taxon>Chromadorea</taxon>
        <taxon>Rhabditida</taxon>
        <taxon>Spirurina</taxon>
        <taxon>Spiruromorpha</taxon>
        <taxon>Thelazioidea</taxon>
        <taxon>Thelaziidae</taxon>
        <taxon>Thelazia</taxon>
    </lineage>
</organism>
<dbReference type="Pfam" id="PF00102">
    <property type="entry name" value="Y_phosphatase"/>
    <property type="match status" value="1"/>
</dbReference>
<sequence length="145" mass="16790">MFGLGVEGILKQFQIYLKTYIPPNLSHTAFDRNMLKNRYKDVVCIDETRVVLQEGDCDYIHANHVRGEPFVNPFICTQGPLPMTVNDFWTMIMQEKVSNIVMLCNVMEAGKNKCFQYWPQEVGTSLTFRGYLCTQILFNFVSSEE</sequence>
<keyword evidence="3" id="KW-1185">Reference proteome</keyword>
<dbReference type="PANTHER" id="PTHR46163">
    <property type="entry name" value="TYROSINE-PROTEIN PHOSPHATASE-RELATED"/>
    <property type="match status" value="1"/>
</dbReference>
<dbReference type="OMA" id="INANWVD"/>
<name>A0A0N5CXZ7_THECL</name>